<evidence type="ECO:0000313" key="1">
    <source>
        <dbReference type="EMBL" id="GBM84045.1"/>
    </source>
</evidence>
<dbReference type="Proteomes" id="UP000499080">
    <property type="component" value="Unassembled WGS sequence"/>
</dbReference>
<comment type="caution">
    <text evidence="1">The sequence shown here is derived from an EMBL/GenBank/DDBJ whole genome shotgun (WGS) entry which is preliminary data.</text>
</comment>
<gene>
    <name evidence="2" type="ORF">AVEN_160325_1</name>
    <name evidence="1" type="ORF">AVEN_238051_1</name>
</gene>
<evidence type="ECO:0000313" key="3">
    <source>
        <dbReference type="Proteomes" id="UP000499080"/>
    </source>
</evidence>
<accession>A0A4Y2J2A2</accession>
<reference evidence="1 3" key="1">
    <citation type="journal article" date="2019" name="Sci. Rep.">
        <title>Orb-weaving spider Araneus ventricosus genome elucidates the spidroin gene catalogue.</title>
        <authorList>
            <person name="Kono N."/>
            <person name="Nakamura H."/>
            <person name="Ohtoshi R."/>
            <person name="Moran D.A.P."/>
            <person name="Shinohara A."/>
            <person name="Yoshida Y."/>
            <person name="Fujiwara M."/>
            <person name="Mori M."/>
            <person name="Tomita M."/>
            <person name="Arakawa K."/>
        </authorList>
    </citation>
    <scope>NUCLEOTIDE SEQUENCE [LARGE SCALE GENOMIC DNA]</scope>
</reference>
<proteinExistence type="predicted"/>
<evidence type="ECO:0000313" key="2">
    <source>
        <dbReference type="EMBL" id="GBM84093.1"/>
    </source>
</evidence>
<keyword evidence="3" id="KW-1185">Reference proteome</keyword>
<organism evidence="1 3">
    <name type="scientific">Araneus ventricosus</name>
    <name type="common">Orbweaver spider</name>
    <name type="synonym">Epeira ventricosa</name>
    <dbReference type="NCBI Taxonomy" id="182803"/>
    <lineage>
        <taxon>Eukaryota</taxon>
        <taxon>Metazoa</taxon>
        <taxon>Ecdysozoa</taxon>
        <taxon>Arthropoda</taxon>
        <taxon>Chelicerata</taxon>
        <taxon>Arachnida</taxon>
        <taxon>Araneae</taxon>
        <taxon>Araneomorphae</taxon>
        <taxon>Entelegynae</taxon>
        <taxon>Araneoidea</taxon>
        <taxon>Araneidae</taxon>
        <taxon>Araneus</taxon>
    </lineage>
</organism>
<name>A0A4Y2J2A2_ARAVE</name>
<dbReference type="AlphaFoldDB" id="A0A4Y2J2A2"/>
<dbReference type="EMBL" id="BGPR01108849">
    <property type="protein sequence ID" value="GBM84045.1"/>
    <property type="molecule type" value="Genomic_DNA"/>
</dbReference>
<sequence length="97" mass="10807">MHREGAVSSHPFTLVGVCCWSKSSSATLCTGCEEYSSTEIQPLNDALRGRPISTEQELQDIAHQCSVAQTKIFLSQEIIKLVDREITSPCIFHNFFC</sequence>
<dbReference type="EMBL" id="BGPR01108862">
    <property type="protein sequence ID" value="GBM84093.1"/>
    <property type="molecule type" value="Genomic_DNA"/>
</dbReference>
<protein>
    <submittedName>
        <fullName evidence="1">Uncharacterized protein</fullName>
    </submittedName>
</protein>